<dbReference type="PANTHER" id="PTHR32502:SF25">
    <property type="entry name" value="PHOSPHOTRANSFERASE SYSTEM, MANNOSE-SPECIFIC EIIC"/>
    <property type="match status" value="1"/>
</dbReference>
<accession>A0A084AB22</accession>
<protein>
    <submittedName>
        <fullName evidence="10">PTS system, mannose-specific IIC component</fullName>
    </submittedName>
</protein>
<evidence type="ECO:0000256" key="3">
    <source>
        <dbReference type="ARBA" id="ARBA00022475"/>
    </source>
</evidence>
<evidence type="ECO:0000313" key="11">
    <source>
        <dbReference type="Proteomes" id="UP000028401"/>
    </source>
</evidence>
<dbReference type="GO" id="GO:0005886">
    <property type="term" value="C:plasma membrane"/>
    <property type="evidence" value="ECO:0007669"/>
    <property type="project" value="UniProtKB-SubCell"/>
</dbReference>
<sequence length="270" mass="27593">MEYGVLSVILVILVAFLAGLEGILDQWQFHQPIIACSLIGIVTGHASAGIILGGSLQLIALGWANVGAAVAPDAALASIASSILMVQSNNFDLTHIMGTIVPAAILLATAGLVLTTLVRMLSVVLVHQADRAAENGSYSGVEMWHFIALICQGLRIAIPAGLLLVISPEAIQNALAAIPPVISGGLAVGGGMVVAVGYAMVINLMATREVWPFFFLGFALAPISELTLIATGVLGVVIAIVYLNLQSSGGSGNGTASSSGDPIGDILNDY</sequence>
<name>A0A084AB22_LACLC</name>
<feature type="transmembrane region" description="Helical" evidence="9">
    <location>
        <begin position="36"/>
        <end position="60"/>
    </location>
</feature>
<feature type="transmembrane region" description="Helical" evidence="9">
    <location>
        <begin position="98"/>
        <end position="123"/>
    </location>
</feature>
<dbReference type="PANTHER" id="PTHR32502">
    <property type="entry name" value="N-ACETYLGALACTOSAMINE PERMEASE II COMPONENT-RELATED"/>
    <property type="match status" value="1"/>
</dbReference>
<keyword evidence="6 9" id="KW-0812">Transmembrane</keyword>
<dbReference type="GeneID" id="61109961"/>
<dbReference type="PATRIC" id="fig|1415168.3.peg.1406"/>
<keyword evidence="8 9" id="KW-0472">Membrane</keyword>
<dbReference type="Proteomes" id="UP000028401">
    <property type="component" value="Unassembled WGS sequence"/>
</dbReference>
<organism evidence="10 11">
    <name type="scientific">Lactococcus cremoris subsp. cremoris GE214</name>
    <dbReference type="NCBI Taxonomy" id="1415168"/>
    <lineage>
        <taxon>Bacteria</taxon>
        <taxon>Bacillati</taxon>
        <taxon>Bacillota</taxon>
        <taxon>Bacilli</taxon>
        <taxon>Lactobacillales</taxon>
        <taxon>Streptococcaceae</taxon>
        <taxon>Lactococcus</taxon>
        <taxon>Lactococcus cremoris subsp. cremoris</taxon>
    </lineage>
</organism>
<evidence type="ECO:0000256" key="4">
    <source>
        <dbReference type="ARBA" id="ARBA00022597"/>
    </source>
</evidence>
<evidence type="ECO:0000313" key="10">
    <source>
        <dbReference type="EMBL" id="KEY62501.1"/>
    </source>
</evidence>
<keyword evidence="2" id="KW-0813">Transport</keyword>
<dbReference type="InterPro" id="IPR004700">
    <property type="entry name" value="PTS_IIC_man"/>
</dbReference>
<comment type="caution">
    <text evidence="10">The sequence shown here is derived from an EMBL/GenBank/DDBJ whole genome shotgun (WGS) entry which is preliminary data.</text>
</comment>
<dbReference type="Pfam" id="PF03609">
    <property type="entry name" value="EII-Sor"/>
    <property type="match status" value="1"/>
</dbReference>
<evidence type="ECO:0000256" key="1">
    <source>
        <dbReference type="ARBA" id="ARBA00004651"/>
    </source>
</evidence>
<dbReference type="AlphaFoldDB" id="A0A084AB22"/>
<gene>
    <name evidence="10" type="ORF">U725_01339</name>
</gene>
<evidence type="ECO:0000256" key="7">
    <source>
        <dbReference type="ARBA" id="ARBA00022989"/>
    </source>
</evidence>
<keyword evidence="7 9" id="KW-1133">Transmembrane helix</keyword>
<evidence type="ECO:0000256" key="6">
    <source>
        <dbReference type="ARBA" id="ARBA00022692"/>
    </source>
</evidence>
<evidence type="ECO:0000256" key="8">
    <source>
        <dbReference type="ARBA" id="ARBA00023136"/>
    </source>
</evidence>
<feature type="transmembrane region" description="Helical" evidence="9">
    <location>
        <begin position="178"/>
        <end position="201"/>
    </location>
</feature>
<dbReference type="InterPro" id="IPR050303">
    <property type="entry name" value="GatZ_KbaZ_carbometab"/>
</dbReference>
<feature type="transmembrane region" description="Helical" evidence="9">
    <location>
        <begin position="143"/>
        <end position="166"/>
    </location>
</feature>
<proteinExistence type="predicted"/>
<keyword evidence="4" id="KW-0762">Sugar transport</keyword>
<evidence type="ECO:0000256" key="9">
    <source>
        <dbReference type="SAM" id="Phobius"/>
    </source>
</evidence>
<evidence type="ECO:0000256" key="5">
    <source>
        <dbReference type="ARBA" id="ARBA00022683"/>
    </source>
</evidence>
<evidence type="ECO:0000256" key="2">
    <source>
        <dbReference type="ARBA" id="ARBA00022448"/>
    </source>
</evidence>
<feature type="transmembrane region" description="Helical" evidence="9">
    <location>
        <begin position="213"/>
        <end position="243"/>
    </location>
</feature>
<comment type="subcellular location">
    <subcellularLocation>
        <location evidence="1">Cell membrane</location>
        <topology evidence="1">Multi-pass membrane protein</topology>
    </subcellularLocation>
</comment>
<feature type="transmembrane region" description="Helical" evidence="9">
    <location>
        <begin position="6"/>
        <end position="24"/>
    </location>
</feature>
<dbReference type="GO" id="GO:0009401">
    <property type="term" value="P:phosphoenolpyruvate-dependent sugar phosphotransferase system"/>
    <property type="evidence" value="ECO:0007669"/>
    <property type="project" value="UniProtKB-KW"/>
</dbReference>
<dbReference type="EMBL" id="AZSI01000044">
    <property type="protein sequence ID" value="KEY62501.1"/>
    <property type="molecule type" value="Genomic_DNA"/>
</dbReference>
<dbReference type="NCBIfam" id="NF011647">
    <property type="entry name" value="PRK15065.1"/>
    <property type="match status" value="1"/>
</dbReference>
<dbReference type="RefSeq" id="WP_011834717.1">
    <property type="nucleotide sequence ID" value="NZ_AZSI01000044.1"/>
</dbReference>
<keyword evidence="5" id="KW-0598">Phosphotransferase system</keyword>
<dbReference type="PROSITE" id="PS51106">
    <property type="entry name" value="PTS_EIIC_TYPE_4"/>
    <property type="match status" value="1"/>
</dbReference>
<feature type="transmembrane region" description="Helical" evidence="9">
    <location>
        <begin position="66"/>
        <end position="86"/>
    </location>
</feature>
<reference evidence="10 11" key="1">
    <citation type="submission" date="2014-06" db="EMBL/GenBank/DDBJ databases">
        <title>Draft genome sequence of the putrescine producing strain Lactococcus lactis subsp cremoris GE214.</title>
        <authorList>
            <person name="Ladero V."/>
            <person name="Linares D.M."/>
            <person name="del Rio B."/>
            <person name="Mayo B."/>
            <person name="Martin M.C."/>
            <person name="Fernandez M."/>
            <person name="Alvarez M.A."/>
        </authorList>
    </citation>
    <scope>NUCLEOTIDE SEQUENCE [LARGE SCALE GENOMIC DNA]</scope>
    <source>
        <strain evidence="10 11">GE214</strain>
    </source>
</reference>
<keyword evidence="3" id="KW-1003">Cell membrane</keyword>